<gene>
    <name evidence="1" type="ORF">Lsan_2483</name>
</gene>
<reference evidence="1 2" key="1">
    <citation type="submission" date="2015-11" db="EMBL/GenBank/DDBJ databases">
        <title>Genomic analysis of 38 Legionella species identifies large and diverse effector repertoires.</title>
        <authorList>
            <person name="Burstein D."/>
            <person name="Amaro F."/>
            <person name="Zusman T."/>
            <person name="Lifshitz Z."/>
            <person name="Cohen O."/>
            <person name="Gilbert J.A."/>
            <person name="Pupko T."/>
            <person name="Shuman H.A."/>
            <person name="Segal G."/>
        </authorList>
    </citation>
    <scope>NUCLEOTIDE SEQUENCE [LARGE SCALE GENOMIC DNA]</scope>
    <source>
        <strain evidence="1 2">SC-63-C7</strain>
    </source>
</reference>
<proteinExistence type="predicted"/>
<keyword evidence="2" id="KW-1185">Reference proteome</keyword>
<accession>A0A0W0YMI1</accession>
<comment type="caution">
    <text evidence="1">The sequence shown here is derived from an EMBL/GenBank/DDBJ whole genome shotgun (WGS) entry which is preliminary data.</text>
</comment>
<dbReference type="EMBL" id="LNYU01000063">
    <property type="protein sequence ID" value="KTD58140.1"/>
    <property type="molecule type" value="Genomic_DNA"/>
</dbReference>
<organism evidence="1 2">
    <name type="scientific">Legionella santicrucis</name>
    <dbReference type="NCBI Taxonomy" id="45074"/>
    <lineage>
        <taxon>Bacteria</taxon>
        <taxon>Pseudomonadati</taxon>
        <taxon>Pseudomonadota</taxon>
        <taxon>Gammaproteobacteria</taxon>
        <taxon>Legionellales</taxon>
        <taxon>Legionellaceae</taxon>
        <taxon>Legionella</taxon>
    </lineage>
</organism>
<dbReference type="RefSeq" id="WP_058514566.1">
    <property type="nucleotide sequence ID" value="NZ_CAAAIH010000096.1"/>
</dbReference>
<dbReference type="PATRIC" id="fig|45074.5.peg.2667"/>
<protein>
    <submittedName>
        <fullName evidence="1">Uncharacterized protein</fullName>
    </submittedName>
</protein>
<sequence>MPKMFDDLPYKLAGDYAHDTVGQVYTQQKNTSNNKRDVAFYYEEGLYWIDPAYARTPMAIAIQDIIYKYTDKRVTDISQVKVYTYNPSNVYFSTELDFNSPTNTNLLSNVSVSIQSLEDLQYLQKIPKPIAAAISEVQPIVFKAYPLARLVEMDLDVLIFLKDKTNLDPLLEVLKTKTPTSQNSSAFFMKTPASEKNAADELTPSCQSRLFRPQV</sequence>
<dbReference type="AlphaFoldDB" id="A0A0W0YMI1"/>
<name>A0A0W0YMI1_9GAMM</name>
<dbReference type="Proteomes" id="UP000054703">
    <property type="component" value="Unassembled WGS sequence"/>
</dbReference>
<evidence type="ECO:0000313" key="1">
    <source>
        <dbReference type="EMBL" id="KTD58140.1"/>
    </source>
</evidence>
<evidence type="ECO:0000313" key="2">
    <source>
        <dbReference type="Proteomes" id="UP000054703"/>
    </source>
</evidence>